<dbReference type="InterPro" id="IPR000917">
    <property type="entry name" value="Sulfatase_N"/>
</dbReference>
<keyword evidence="1" id="KW-0472">Membrane</keyword>
<dbReference type="InterPro" id="IPR017850">
    <property type="entry name" value="Alkaline_phosphatase_core_sf"/>
</dbReference>
<name>A0A2S4L318_9HYPO</name>
<dbReference type="InterPro" id="IPR052701">
    <property type="entry name" value="GAG_Ulvan_Degrading_Sulfatases"/>
</dbReference>
<keyword evidence="1" id="KW-1133">Transmembrane helix</keyword>
<feature type="domain" description="Sulfatase N-terminal" evidence="2">
    <location>
        <begin position="449"/>
        <end position="729"/>
    </location>
</feature>
<dbReference type="Pfam" id="PF00884">
    <property type="entry name" value="Sulfatase"/>
    <property type="match status" value="1"/>
</dbReference>
<dbReference type="OrthoDB" id="103349at2759"/>
<gene>
    <name evidence="3" type="ORF">TPAR_02957</name>
</gene>
<comment type="caution">
    <text evidence="3">The sequence shown here is derived from an EMBL/GenBank/DDBJ whole genome shotgun (WGS) entry which is preliminary data.</text>
</comment>
<dbReference type="STRING" id="94208.A0A2S4L318"/>
<evidence type="ECO:0000313" key="4">
    <source>
        <dbReference type="Proteomes" id="UP000237481"/>
    </source>
</evidence>
<evidence type="ECO:0000256" key="1">
    <source>
        <dbReference type="SAM" id="Phobius"/>
    </source>
</evidence>
<reference evidence="3 4" key="1">
    <citation type="submission" date="2018-01" db="EMBL/GenBank/DDBJ databases">
        <title>Harnessing the power of phylogenomics to disentangle the directionality and signatures of interkingdom host jumping in the parasitic fungal genus Tolypocladium.</title>
        <authorList>
            <person name="Quandt C.A."/>
            <person name="Patterson W."/>
            <person name="Spatafora J.W."/>
        </authorList>
    </citation>
    <scope>NUCLEOTIDE SEQUENCE [LARGE SCALE GENOMIC DNA]</scope>
    <source>
        <strain evidence="3 4">NRBC 100945</strain>
    </source>
</reference>
<accession>A0A2S4L318</accession>
<dbReference type="Gene3D" id="3.40.720.10">
    <property type="entry name" value="Alkaline Phosphatase, subunit A"/>
    <property type="match status" value="1"/>
</dbReference>
<dbReference type="SUPFAM" id="SSF53649">
    <property type="entry name" value="Alkaline phosphatase-like"/>
    <property type="match status" value="1"/>
</dbReference>
<evidence type="ECO:0000313" key="3">
    <source>
        <dbReference type="EMBL" id="POR36836.1"/>
    </source>
</evidence>
<evidence type="ECO:0000259" key="2">
    <source>
        <dbReference type="Pfam" id="PF00884"/>
    </source>
</evidence>
<dbReference type="PANTHER" id="PTHR43751:SF3">
    <property type="entry name" value="SULFATASE N-TERMINAL DOMAIN-CONTAINING PROTEIN"/>
    <property type="match status" value="1"/>
</dbReference>
<keyword evidence="4" id="KW-1185">Reference proteome</keyword>
<dbReference type="EMBL" id="PKSG01000296">
    <property type="protein sequence ID" value="POR36836.1"/>
    <property type="molecule type" value="Genomic_DNA"/>
</dbReference>
<dbReference type="Proteomes" id="UP000237481">
    <property type="component" value="Unassembled WGS sequence"/>
</dbReference>
<proteinExistence type="predicted"/>
<feature type="transmembrane region" description="Helical" evidence="1">
    <location>
        <begin position="98"/>
        <end position="126"/>
    </location>
</feature>
<dbReference type="PANTHER" id="PTHR43751">
    <property type="entry name" value="SULFATASE"/>
    <property type="match status" value="1"/>
</dbReference>
<sequence>MESTRRRFAGSVASAHFVSRRILMAVTPRLANRRFAFTIAAVAVLGAKVLHVFAHLNALPTTDLLRWGVSFFTQDSALLLLLRLLIEGHPGLFVAARWLGVVATTAASAIVSVVLLLATISISFFMVAGSELQWRNIAVAGDASSWKMMLTGLLSCALVLAALLVSAGVLQTLCYVVAGIALDILKWPVTSLFSKLSTWRRRVPSDAKYEHLPPQDLKEPTEHIEECWDCGDQEPPLASSKPTVLLYVLVGILLMAQVVCTLLRPADSSLIYMSWTLPLMPWVDFAHSTPTLASSLAFSSSINGSLDNHTALAKPIALPWLPKHTPLAGFEDWYDAEKDHYSAAADPLKLSNLDDNLLPALRDIKLADISIRHVMLVKLESTRKDIFPIKRDGIVWERLASTFKTKSLPEEAQKMLASLTPTAKFLTGDHDDGFEGSGLVDSVVQSGQKKRRGGINANNAYTTSTYTLKSLVGTLCGLSPLAADFNVDQAHHIYQPCLAHIFEAFNKLGDDDQKPTEDDFTSLTWKSSFMQSVTDRFDKQDRLMPVLGYAKEHERMIDWWYLKGSPKFGVVNLTDVNYYGMPEVALEDYIRDAFVVANQTNQRVFLSHLTSTTHHAFGIPEEETYVPLTDDKEWDDLSHYLNAVGYVDRWLGKILDILDSEGVANDTLLILVGDHGLSIAERGTITPYSNPHVANYHVPLVISHPKLPQIDINDAVTSLQILPTVLDLLIETGSLSKSESQAARDLVRNYEGQSLLRPLRKFSEGTGQGDWQFTVMNPGGSTLAVRDARQPNWRLIVPVFGNYEWRFTDLATDPHEKNATLSFDFDKLLGILESNYGAEAARWVEEAVVVTRWWANENYKRWRYDPS</sequence>
<protein>
    <submittedName>
        <fullName evidence="3">Lipoteichoic acid synthase-like YvgJ</fullName>
    </submittedName>
</protein>
<dbReference type="AlphaFoldDB" id="A0A2S4L318"/>
<organism evidence="3 4">
    <name type="scientific">Tolypocladium paradoxum</name>
    <dbReference type="NCBI Taxonomy" id="94208"/>
    <lineage>
        <taxon>Eukaryota</taxon>
        <taxon>Fungi</taxon>
        <taxon>Dikarya</taxon>
        <taxon>Ascomycota</taxon>
        <taxon>Pezizomycotina</taxon>
        <taxon>Sordariomycetes</taxon>
        <taxon>Hypocreomycetidae</taxon>
        <taxon>Hypocreales</taxon>
        <taxon>Ophiocordycipitaceae</taxon>
        <taxon>Tolypocladium</taxon>
    </lineage>
</organism>
<feature type="transmembrane region" description="Helical" evidence="1">
    <location>
        <begin position="35"/>
        <end position="58"/>
    </location>
</feature>
<feature type="transmembrane region" description="Helical" evidence="1">
    <location>
        <begin position="244"/>
        <end position="263"/>
    </location>
</feature>
<keyword evidence="1" id="KW-0812">Transmembrane</keyword>
<feature type="transmembrane region" description="Helical" evidence="1">
    <location>
        <begin position="146"/>
        <end position="165"/>
    </location>
</feature>